<dbReference type="SUPFAM" id="SSF50729">
    <property type="entry name" value="PH domain-like"/>
    <property type="match status" value="1"/>
</dbReference>
<dbReference type="AlphaFoldDB" id="A0AAD5XE66"/>
<dbReference type="PROSITE" id="PS50003">
    <property type="entry name" value="PH_DOMAIN"/>
    <property type="match status" value="1"/>
</dbReference>
<dbReference type="CDD" id="cd00821">
    <property type="entry name" value="PH"/>
    <property type="match status" value="1"/>
</dbReference>
<keyword evidence="4" id="KW-1185">Reference proteome</keyword>
<protein>
    <recommendedName>
        <fullName evidence="2">PH domain-containing protein</fullName>
    </recommendedName>
</protein>
<dbReference type="Proteomes" id="UP001211907">
    <property type="component" value="Unassembled WGS sequence"/>
</dbReference>
<sequence>MTSRMEALLNDLDASLSKLAVTEAESAVMNITVGDLLKKSGARASTGYLDHTESRAALSFDRRFVVFVGSQMFLFASEQPAEKPLDVLNVSTKTFINPDPMPNSPQAFEVSDGIKIWILQAPSKPAKQSWMDLVKRMISDASGYDIIGAYGEESFTSATVVPNPNQQQFPRSPAAAPQPNGINSNRPQFVSAPIAQRSLSGMMQQQGYIIDPQLQLYPPPQQQQQQQQTVDVYGRQIITSQDQIYNNGTPPSPRTMYQQQQQQQQYPLIQNDLTVYQQQHQAYLQQPILRRDQNDGHIIPRFVPMNNLRASQASRTSNGTDNTSLASAATFGGGMYNGVGGDLLATPESEEEIRFLKLQLERAKLELIDQMQMNKILVTQNSSHDPTLPSLRLSAEITDSSSSIKKSSDSVHSDKSGKSSGKSGWFGGKKKDPTEQAAKKQELKENSIKKKVKEDRTMMASLPVVM</sequence>
<proteinExistence type="predicted"/>
<dbReference type="InterPro" id="IPR001849">
    <property type="entry name" value="PH_domain"/>
</dbReference>
<feature type="compositionally biased region" description="Basic and acidic residues" evidence="1">
    <location>
        <begin position="429"/>
        <end position="457"/>
    </location>
</feature>
<reference evidence="3" key="1">
    <citation type="submission" date="2020-05" db="EMBL/GenBank/DDBJ databases">
        <title>Phylogenomic resolution of chytrid fungi.</title>
        <authorList>
            <person name="Stajich J.E."/>
            <person name="Amses K."/>
            <person name="Simmons R."/>
            <person name="Seto K."/>
            <person name="Myers J."/>
            <person name="Bonds A."/>
            <person name="Quandt C.A."/>
            <person name="Barry K."/>
            <person name="Liu P."/>
            <person name="Grigoriev I."/>
            <person name="Longcore J.E."/>
            <person name="James T.Y."/>
        </authorList>
    </citation>
    <scope>NUCLEOTIDE SEQUENCE</scope>
    <source>
        <strain evidence="3">JEL0513</strain>
    </source>
</reference>
<feature type="domain" description="PH" evidence="2">
    <location>
        <begin position="42"/>
        <end position="139"/>
    </location>
</feature>
<feature type="compositionally biased region" description="Basic and acidic residues" evidence="1">
    <location>
        <begin position="406"/>
        <end position="417"/>
    </location>
</feature>
<dbReference type="Pfam" id="PF00169">
    <property type="entry name" value="PH"/>
    <property type="match status" value="1"/>
</dbReference>
<feature type="region of interest" description="Disordered" evidence="1">
    <location>
        <begin position="397"/>
        <end position="466"/>
    </location>
</feature>
<evidence type="ECO:0000259" key="2">
    <source>
        <dbReference type="PROSITE" id="PS50003"/>
    </source>
</evidence>
<evidence type="ECO:0000256" key="1">
    <source>
        <dbReference type="SAM" id="MobiDB-lite"/>
    </source>
</evidence>
<comment type="caution">
    <text evidence="3">The sequence shown here is derived from an EMBL/GenBank/DDBJ whole genome shotgun (WGS) entry which is preliminary data.</text>
</comment>
<dbReference type="SMART" id="SM00233">
    <property type="entry name" value="PH"/>
    <property type="match status" value="1"/>
</dbReference>
<organism evidence="3 4">
    <name type="scientific">Physocladia obscura</name>
    <dbReference type="NCBI Taxonomy" id="109957"/>
    <lineage>
        <taxon>Eukaryota</taxon>
        <taxon>Fungi</taxon>
        <taxon>Fungi incertae sedis</taxon>
        <taxon>Chytridiomycota</taxon>
        <taxon>Chytridiomycota incertae sedis</taxon>
        <taxon>Chytridiomycetes</taxon>
        <taxon>Chytridiales</taxon>
        <taxon>Chytriomycetaceae</taxon>
        <taxon>Physocladia</taxon>
    </lineage>
</organism>
<dbReference type="InterPro" id="IPR011993">
    <property type="entry name" value="PH-like_dom_sf"/>
</dbReference>
<gene>
    <name evidence="3" type="ORF">HK100_009531</name>
</gene>
<name>A0AAD5XE66_9FUNG</name>
<dbReference type="Gene3D" id="2.30.29.30">
    <property type="entry name" value="Pleckstrin-homology domain (PH domain)/Phosphotyrosine-binding domain (PTB)"/>
    <property type="match status" value="1"/>
</dbReference>
<evidence type="ECO:0000313" key="3">
    <source>
        <dbReference type="EMBL" id="KAJ3127813.1"/>
    </source>
</evidence>
<feature type="region of interest" description="Disordered" evidence="1">
    <location>
        <begin position="166"/>
        <end position="186"/>
    </location>
</feature>
<accession>A0AAD5XE66</accession>
<dbReference type="EMBL" id="JADGJH010000492">
    <property type="protein sequence ID" value="KAJ3127813.1"/>
    <property type="molecule type" value="Genomic_DNA"/>
</dbReference>
<evidence type="ECO:0000313" key="4">
    <source>
        <dbReference type="Proteomes" id="UP001211907"/>
    </source>
</evidence>